<comment type="caution">
    <text evidence="2">The sequence shown here is derived from an EMBL/GenBank/DDBJ whole genome shotgun (WGS) entry which is preliminary data.</text>
</comment>
<feature type="transmembrane region" description="Helical" evidence="1">
    <location>
        <begin position="109"/>
        <end position="133"/>
    </location>
</feature>
<keyword evidence="1" id="KW-0472">Membrane</keyword>
<gene>
    <name evidence="2" type="ORF">Pla52o_22480</name>
</gene>
<dbReference type="EMBL" id="SJPT01000003">
    <property type="protein sequence ID" value="TWU24321.1"/>
    <property type="molecule type" value="Genomic_DNA"/>
</dbReference>
<evidence type="ECO:0000313" key="2">
    <source>
        <dbReference type="EMBL" id="TWU24321.1"/>
    </source>
</evidence>
<name>A0A5C6CLW8_9BACT</name>
<keyword evidence="1" id="KW-1133">Transmembrane helix</keyword>
<dbReference type="Proteomes" id="UP000316304">
    <property type="component" value="Unassembled WGS sequence"/>
</dbReference>
<accession>A0A5C6CLW8</accession>
<protein>
    <submittedName>
        <fullName evidence="2">Uncharacterized protein</fullName>
    </submittedName>
</protein>
<evidence type="ECO:0000256" key="1">
    <source>
        <dbReference type="SAM" id="Phobius"/>
    </source>
</evidence>
<reference evidence="2 3" key="1">
    <citation type="submission" date="2019-02" db="EMBL/GenBank/DDBJ databases">
        <title>Deep-cultivation of Planctomycetes and their phenomic and genomic characterization uncovers novel biology.</title>
        <authorList>
            <person name="Wiegand S."/>
            <person name="Jogler M."/>
            <person name="Boedeker C."/>
            <person name="Pinto D."/>
            <person name="Vollmers J."/>
            <person name="Rivas-Marin E."/>
            <person name="Kohn T."/>
            <person name="Peeters S.H."/>
            <person name="Heuer A."/>
            <person name="Rast P."/>
            <person name="Oberbeckmann S."/>
            <person name="Bunk B."/>
            <person name="Jeske O."/>
            <person name="Meyerdierks A."/>
            <person name="Storesund J.E."/>
            <person name="Kallscheuer N."/>
            <person name="Luecker S."/>
            <person name="Lage O.M."/>
            <person name="Pohl T."/>
            <person name="Merkel B.J."/>
            <person name="Hornburger P."/>
            <person name="Mueller R.-W."/>
            <person name="Bruemmer F."/>
            <person name="Labrenz M."/>
            <person name="Spormann A.M."/>
            <person name="Op Den Camp H."/>
            <person name="Overmann J."/>
            <person name="Amann R."/>
            <person name="Jetten M.S.M."/>
            <person name="Mascher T."/>
            <person name="Medema M.H."/>
            <person name="Devos D.P."/>
            <person name="Kaster A.-K."/>
            <person name="Ovreas L."/>
            <person name="Rohde M."/>
            <person name="Galperin M.Y."/>
            <person name="Jogler C."/>
        </authorList>
    </citation>
    <scope>NUCLEOTIDE SEQUENCE [LARGE SCALE GENOMIC DNA]</scope>
    <source>
        <strain evidence="2 3">Pla52o</strain>
    </source>
</reference>
<organism evidence="2 3">
    <name type="scientific">Novipirellula galeiformis</name>
    <dbReference type="NCBI Taxonomy" id="2528004"/>
    <lineage>
        <taxon>Bacteria</taxon>
        <taxon>Pseudomonadati</taxon>
        <taxon>Planctomycetota</taxon>
        <taxon>Planctomycetia</taxon>
        <taxon>Pirellulales</taxon>
        <taxon>Pirellulaceae</taxon>
        <taxon>Novipirellula</taxon>
    </lineage>
</organism>
<evidence type="ECO:0000313" key="3">
    <source>
        <dbReference type="Proteomes" id="UP000316304"/>
    </source>
</evidence>
<dbReference type="AlphaFoldDB" id="A0A5C6CLW8"/>
<sequence>MLSFFILFAIVLVAAGASLVASRDTRRDLETGHPTFDSVADATGIWSRSRLDDLVGQRDEDDRYTVSAEMVYSIPMTWWKHWFDSDIADIGCIVLTLIGATQIRLHPPIAWSLVAVPAAYIVIGYVGGVLVVVRNRS</sequence>
<keyword evidence="1" id="KW-0812">Transmembrane</keyword>
<proteinExistence type="predicted"/>
<keyword evidence="3" id="KW-1185">Reference proteome</keyword>